<dbReference type="AlphaFoldDB" id="A0A1G8D2E7"/>
<name>A0A1G8D2E7_9PROT</name>
<dbReference type="Pfam" id="PF00497">
    <property type="entry name" value="SBP_bac_3"/>
    <property type="match status" value="1"/>
</dbReference>
<evidence type="ECO:0000256" key="1">
    <source>
        <dbReference type="ARBA" id="ARBA00012528"/>
    </source>
</evidence>
<dbReference type="PROSITE" id="PS50887">
    <property type="entry name" value="GGDEF"/>
    <property type="match status" value="1"/>
</dbReference>
<keyword evidence="3" id="KW-0472">Membrane</keyword>
<feature type="transmembrane region" description="Helical" evidence="3">
    <location>
        <begin position="221"/>
        <end position="238"/>
    </location>
</feature>
<dbReference type="Gene3D" id="3.30.70.270">
    <property type="match status" value="1"/>
</dbReference>
<dbReference type="EMBL" id="FNCV01000007">
    <property type="protein sequence ID" value="SDH51925.1"/>
    <property type="molecule type" value="Genomic_DNA"/>
</dbReference>
<dbReference type="Gene3D" id="3.40.190.10">
    <property type="entry name" value="Periplasmic binding protein-like II"/>
    <property type="match status" value="2"/>
</dbReference>
<dbReference type="Pfam" id="PF00990">
    <property type="entry name" value="GGDEF"/>
    <property type="match status" value="1"/>
</dbReference>
<dbReference type="OrthoDB" id="9812260at2"/>
<dbReference type="CDD" id="cd13708">
    <property type="entry name" value="PBP2_BvgS_like_1"/>
    <property type="match status" value="1"/>
</dbReference>
<keyword evidence="3" id="KW-0812">Transmembrane</keyword>
<protein>
    <recommendedName>
        <fullName evidence="1">diguanylate cyclase</fullName>
        <ecNumber evidence="1">2.7.7.65</ecNumber>
    </recommendedName>
</protein>
<dbReference type="NCBIfam" id="TIGR00254">
    <property type="entry name" value="GGDEF"/>
    <property type="match status" value="1"/>
</dbReference>
<dbReference type="PANTHER" id="PTHR45138:SF9">
    <property type="entry name" value="DIGUANYLATE CYCLASE DGCM-RELATED"/>
    <property type="match status" value="1"/>
</dbReference>
<dbReference type="SMART" id="SM00062">
    <property type="entry name" value="PBPb"/>
    <property type="match status" value="1"/>
</dbReference>
<dbReference type="InterPro" id="IPR050469">
    <property type="entry name" value="Diguanylate_Cyclase"/>
</dbReference>
<dbReference type="CDD" id="cd01949">
    <property type="entry name" value="GGDEF"/>
    <property type="match status" value="1"/>
</dbReference>
<gene>
    <name evidence="5" type="ORF">SAMN05421742_107162</name>
</gene>
<sequence>MPLEGIDAQGRHIGVIADILKLIAERTGLTFQLLPTDSWQQSLARFQAGDCDLLTAEVALGPPPPGTRRTHPYLRLRNVYVTRLEAPFELDFALLAGRSVGIPRDYPTIAPIRQAYPEVELIEVASVAEGLLKVSRGELHAFTGVLPVVSLAIQRQGLSNLKVAGHLDLEFPAAMAVRADLPLLSGILDKAVATIAPRTLNDFMARWLPVRYDMRWQWIKLAPYVVLALVLLGLALYWNRRLHRLNQMLDRANGELARRGETDPLTGAMNRNHLRERAPLLVALARRTGLSLAVAMFDLDHFKGVNDSHGHAVGDQCLKRFADCLASHFGRATDLVVRYGGEEFAVICVDMTPRQMRHSLEAVRREVEALEVPGADGQTVRFTVSVGFAVYPRTPDTWDEDLLSPADRLLYLAKSGGRNRVEGKMIEAPAESTGRPAPHPL</sequence>
<dbReference type="GO" id="GO:0052621">
    <property type="term" value="F:diguanylate cyclase activity"/>
    <property type="evidence" value="ECO:0007669"/>
    <property type="project" value="UniProtKB-EC"/>
</dbReference>
<evidence type="ECO:0000259" key="4">
    <source>
        <dbReference type="PROSITE" id="PS50887"/>
    </source>
</evidence>
<dbReference type="FunFam" id="3.30.70.270:FF:000001">
    <property type="entry name" value="Diguanylate cyclase domain protein"/>
    <property type="match status" value="1"/>
</dbReference>
<dbReference type="SUPFAM" id="SSF53850">
    <property type="entry name" value="Periplasmic binding protein-like II"/>
    <property type="match status" value="1"/>
</dbReference>
<dbReference type="SUPFAM" id="SSF55073">
    <property type="entry name" value="Nucleotide cyclase"/>
    <property type="match status" value="1"/>
</dbReference>
<comment type="catalytic activity">
    <reaction evidence="2">
        <text>2 GTP = 3',3'-c-di-GMP + 2 diphosphate</text>
        <dbReference type="Rhea" id="RHEA:24898"/>
        <dbReference type="ChEBI" id="CHEBI:33019"/>
        <dbReference type="ChEBI" id="CHEBI:37565"/>
        <dbReference type="ChEBI" id="CHEBI:58805"/>
        <dbReference type="EC" id="2.7.7.65"/>
    </reaction>
</comment>
<organism evidence="5 6">
    <name type="scientific">Roseospirillum parvum</name>
    <dbReference type="NCBI Taxonomy" id="83401"/>
    <lineage>
        <taxon>Bacteria</taxon>
        <taxon>Pseudomonadati</taxon>
        <taxon>Pseudomonadota</taxon>
        <taxon>Alphaproteobacteria</taxon>
        <taxon>Rhodospirillales</taxon>
        <taxon>Rhodospirillaceae</taxon>
        <taxon>Roseospirillum</taxon>
    </lineage>
</organism>
<proteinExistence type="predicted"/>
<dbReference type="InterPro" id="IPR043128">
    <property type="entry name" value="Rev_trsase/Diguanyl_cyclase"/>
</dbReference>
<evidence type="ECO:0000313" key="5">
    <source>
        <dbReference type="EMBL" id="SDH51925.1"/>
    </source>
</evidence>
<dbReference type="STRING" id="83401.SAMN05421742_107162"/>
<dbReference type="SMART" id="SM00267">
    <property type="entry name" value="GGDEF"/>
    <property type="match status" value="1"/>
</dbReference>
<reference evidence="6" key="1">
    <citation type="submission" date="2016-10" db="EMBL/GenBank/DDBJ databases">
        <authorList>
            <person name="Varghese N."/>
            <person name="Submissions S."/>
        </authorList>
    </citation>
    <scope>NUCLEOTIDE SEQUENCE [LARGE SCALE GENOMIC DNA]</scope>
    <source>
        <strain evidence="6">930I</strain>
    </source>
</reference>
<dbReference type="PANTHER" id="PTHR45138">
    <property type="entry name" value="REGULATORY COMPONENTS OF SENSORY TRANSDUCTION SYSTEM"/>
    <property type="match status" value="1"/>
</dbReference>
<dbReference type="EC" id="2.7.7.65" evidence="1"/>
<evidence type="ECO:0000256" key="3">
    <source>
        <dbReference type="SAM" id="Phobius"/>
    </source>
</evidence>
<dbReference type="InterPro" id="IPR000160">
    <property type="entry name" value="GGDEF_dom"/>
</dbReference>
<dbReference type="InterPro" id="IPR001638">
    <property type="entry name" value="Solute-binding_3/MltF_N"/>
</dbReference>
<keyword evidence="6" id="KW-1185">Reference proteome</keyword>
<accession>A0A1G8D2E7</accession>
<evidence type="ECO:0000256" key="2">
    <source>
        <dbReference type="ARBA" id="ARBA00034247"/>
    </source>
</evidence>
<evidence type="ECO:0000313" key="6">
    <source>
        <dbReference type="Proteomes" id="UP000217076"/>
    </source>
</evidence>
<dbReference type="InterPro" id="IPR029787">
    <property type="entry name" value="Nucleotide_cyclase"/>
</dbReference>
<keyword evidence="3" id="KW-1133">Transmembrane helix</keyword>
<feature type="domain" description="GGDEF" evidence="4">
    <location>
        <begin position="290"/>
        <end position="426"/>
    </location>
</feature>
<dbReference type="Proteomes" id="UP000217076">
    <property type="component" value="Unassembled WGS sequence"/>
</dbReference>